<proteinExistence type="predicted"/>
<sequence length="263" mass="28971">MKPETSKDATDQSFSVVTTSFKLSGKALAPLEEERDGNQAALPKLTEVANNANEVEKRGQLSDCKVQKSTAAILKVLAGVEDDPVYLQAVDKFDAALAVQTEVDFTRFEAETGGYEAAYKLFESTNQDRPQNYPVVVSLDYNIWAQCQEDYKEAKERIRATTMVTHLNVIELHIDDLSALSEHVKHVQKYIDSDSELRGKAMTQFITARMGQELRVLIGASVVCAWANNCQADLLALAINPSVMVVDETDQMTSSAMAVALET</sequence>
<evidence type="ECO:0008006" key="3">
    <source>
        <dbReference type="Google" id="ProtNLM"/>
    </source>
</evidence>
<organism evidence="1 2">
    <name type="scientific">Lepraria finkii</name>
    <dbReference type="NCBI Taxonomy" id="1340010"/>
    <lineage>
        <taxon>Eukaryota</taxon>
        <taxon>Fungi</taxon>
        <taxon>Dikarya</taxon>
        <taxon>Ascomycota</taxon>
        <taxon>Pezizomycotina</taxon>
        <taxon>Lecanoromycetes</taxon>
        <taxon>OSLEUM clade</taxon>
        <taxon>Lecanoromycetidae</taxon>
        <taxon>Lecanorales</taxon>
        <taxon>Lecanorineae</taxon>
        <taxon>Stereocaulaceae</taxon>
        <taxon>Lepraria</taxon>
    </lineage>
</organism>
<dbReference type="EMBL" id="JBHFEH010000006">
    <property type="protein sequence ID" value="KAL2057063.1"/>
    <property type="molecule type" value="Genomic_DNA"/>
</dbReference>
<accession>A0ABR4BHH3</accession>
<keyword evidence="2" id="KW-1185">Reference proteome</keyword>
<protein>
    <recommendedName>
        <fullName evidence="3">DNA2/NAM7 helicase helicase domain-containing protein</fullName>
    </recommendedName>
</protein>
<name>A0ABR4BHH3_9LECA</name>
<dbReference type="Proteomes" id="UP001590951">
    <property type="component" value="Unassembled WGS sequence"/>
</dbReference>
<evidence type="ECO:0000313" key="1">
    <source>
        <dbReference type="EMBL" id="KAL2057063.1"/>
    </source>
</evidence>
<reference evidence="1 2" key="1">
    <citation type="submission" date="2024-09" db="EMBL/GenBank/DDBJ databases">
        <title>Rethinking Asexuality: The Enigmatic Case of Functional Sexual Genes in Lepraria (Stereocaulaceae).</title>
        <authorList>
            <person name="Doellman M."/>
            <person name="Sun Y."/>
            <person name="Barcenas-Pena A."/>
            <person name="Lumbsch H.T."/>
            <person name="Grewe F."/>
        </authorList>
    </citation>
    <scope>NUCLEOTIDE SEQUENCE [LARGE SCALE GENOMIC DNA]</scope>
    <source>
        <strain evidence="1 2">Grewe 0041</strain>
    </source>
</reference>
<evidence type="ECO:0000313" key="2">
    <source>
        <dbReference type="Proteomes" id="UP001590951"/>
    </source>
</evidence>
<gene>
    <name evidence="1" type="ORF">ABVK25_002802</name>
</gene>
<comment type="caution">
    <text evidence="1">The sequence shown here is derived from an EMBL/GenBank/DDBJ whole genome shotgun (WGS) entry which is preliminary data.</text>
</comment>